<dbReference type="EMBL" id="AK374884">
    <property type="protein sequence ID" value="BAK06080.1"/>
    <property type="molecule type" value="mRNA"/>
</dbReference>
<sequence length="85" mass="10063">MFQTANRFIFQYNPTMISFYSHWTKIPEQCIFWTLLQLIPFTDATHSQNMCTKLYGLQNTYQKQCQKHALGLNGTRIFSYGIKKS</sequence>
<dbReference type="AlphaFoldDB" id="F2DZL3"/>
<reference evidence="1" key="1">
    <citation type="journal article" date="2011" name="Plant Physiol.">
        <title>Comprehensive sequence analysis of 24,783 barley full-length cDNAs derived from 12 clone libraries.</title>
        <authorList>
            <person name="Matsumoto T."/>
            <person name="Tanaka T."/>
            <person name="Sakai H."/>
            <person name="Amano N."/>
            <person name="Kanamori H."/>
            <person name="Kurita K."/>
            <person name="Kikuta A."/>
            <person name="Kamiya K."/>
            <person name="Yamamoto M."/>
            <person name="Ikawa H."/>
            <person name="Fujii N."/>
            <person name="Hori K."/>
            <person name="Itoh T."/>
            <person name="Sato K."/>
        </authorList>
    </citation>
    <scope>NUCLEOTIDE SEQUENCE</scope>
</reference>
<proteinExistence type="evidence at transcript level"/>
<accession>F2DZL3</accession>
<protein>
    <submittedName>
        <fullName evidence="1">Predicted protein</fullName>
    </submittedName>
</protein>
<organism evidence="1">
    <name type="scientific">Hordeum vulgare subsp. vulgare</name>
    <name type="common">Domesticated barley</name>
    <dbReference type="NCBI Taxonomy" id="112509"/>
    <lineage>
        <taxon>Eukaryota</taxon>
        <taxon>Viridiplantae</taxon>
        <taxon>Streptophyta</taxon>
        <taxon>Embryophyta</taxon>
        <taxon>Tracheophyta</taxon>
        <taxon>Spermatophyta</taxon>
        <taxon>Magnoliopsida</taxon>
        <taxon>Liliopsida</taxon>
        <taxon>Poales</taxon>
        <taxon>Poaceae</taxon>
        <taxon>BOP clade</taxon>
        <taxon>Pooideae</taxon>
        <taxon>Triticodae</taxon>
        <taxon>Triticeae</taxon>
        <taxon>Hordeinae</taxon>
        <taxon>Hordeum</taxon>
    </lineage>
</organism>
<dbReference type="EMBL" id="AK369333">
    <property type="protein sequence ID" value="BAK00535.1"/>
    <property type="molecule type" value="mRNA"/>
</dbReference>
<evidence type="ECO:0000313" key="1">
    <source>
        <dbReference type="EMBL" id="BAK00535.1"/>
    </source>
</evidence>
<name>F2DZL3_HORVV</name>